<evidence type="ECO:0000256" key="1">
    <source>
        <dbReference type="SAM" id="MobiDB-lite"/>
    </source>
</evidence>
<organism evidence="3 4">
    <name type="scientific">Candidatus Amunia macphersoniae</name>
    <dbReference type="NCBI Taxonomy" id="3127014"/>
    <lineage>
        <taxon>Bacteria</taxon>
        <taxon>Bacillati</taxon>
        <taxon>Candidatus Dormiibacterota</taxon>
        <taxon>Candidatus Dormibacteria</taxon>
        <taxon>Candidatus Aeolococcales</taxon>
        <taxon>Candidatus Aeolococcaceae</taxon>
        <taxon>Candidatus Amunia</taxon>
    </lineage>
</organism>
<dbReference type="InterPro" id="IPR034660">
    <property type="entry name" value="DinB/YfiT-like"/>
</dbReference>
<dbReference type="InterPro" id="IPR024344">
    <property type="entry name" value="MDMPI_metal-binding"/>
</dbReference>
<sequence length="181" mass="19215">MDDTASHVPSMAIAGMVKAHAALARTIADLNDEVARRPSLLPGWSVGHVLTHIARNADSVTRRLQGAAEDRIVDQYAGGAEGRQHDIEEGAGRAAAELIADVLRTNHQVEAAVSTFPALAWDRLTRCGRRGTPGAHGGVVTMARGRGAPRRPWDGLPAAGLARRPRRLLATRGQGALSPHR</sequence>
<dbReference type="EMBL" id="JAEKNN010000008">
    <property type="protein sequence ID" value="MBJ7608124.1"/>
    <property type="molecule type" value="Genomic_DNA"/>
</dbReference>
<reference evidence="3 4" key="1">
    <citation type="submission" date="2020-10" db="EMBL/GenBank/DDBJ databases">
        <title>Ca. Dormibacterota MAGs.</title>
        <authorList>
            <person name="Montgomery K."/>
        </authorList>
    </citation>
    <scope>NUCLEOTIDE SEQUENCE [LARGE SCALE GENOMIC DNA]</scope>
    <source>
        <strain evidence="3">Mitchell_Peninsula_5</strain>
    </source>
</reference>
<dbReference type="SUPFAM" id="SSF109854">
    <property type="entry name" value="DinB/YfiT-like putative metalloenzymes"/>
    <property type="match status" value="1"/>
</dbReference>
<accession>A0A934NIK0</accession>
<proteinExistence type="predicted"/>
<feature type="region of interest" description="Disordered" evidence="1">
    <location>
        <begin position="135"/>
        <end position="158"/>
    </location>
</feature>
<dbReference type="Gene3D" id="1.20.120.450">
    <property type="entry name" value="dinb family like domain"/>
    <property type="match status" value="1"/>
</dbReference>
<gene>
    <name evidence="3" type="ORF">JF887_01665</name>
</gene>
<feature type="domain" description="Mycothiol-dependent maleylpyruvate isomerase metal-binding" evidence="2">
    <location>
        <begin position="18"/>
        <end position="140"/>
    </location>
</feature>
<dbReference type="Pfam" id="PF11716">
    <property type="entry name" value="MDMPI_N"/>
    <property type="match status" value="1"/>
</dbReference>
<keyword evidence="3" id="KW-0413">Isomerase</keyword>
<evidence type="ECO:0000313" key="4">
    <source>
        <dbReference type="Proteomes" id="UP000614410"/>
    </source>
</evidence>
<dbReference type="Proteomes" id="UP000614410">
    <property type="component" value="Unassembled WGS sequence"/>
</dbReference>
<dbReference type="GO" id="GO:0046872">
    <property type="term" value="F:metal ion binding"/>
    <property type="evidence" value="ECO:0007669"/>
    <property type="project" value="InterPro"/>
</dbReference>
<comment type="caution">
    <text evidence="3">The sequence shown here is derived from an EMBL/GenBank/DDBJ whole genome shotgun (WGS) entry which is preliminary data.</text>
</comment>
<dbReference type="GO" id="GO:0016853">
    <property type="term" value="F:isomerase activity"/>
    <property type="evidence" value="ECO:0007669"/>
    <property type="project" value="UniProtKB-KW"/>
</dbReference>
<evidence type="ECO:0000259" key="2">
    <source>
        <dbReference type="Pfam" id="PF11716"/>
    </source>
</evidence>
<evidence type="ECO:0000313" key="3">
    <source>
        <dbReference type="EMBL" id="MBJ7608124.1"/>
    </source>
</evidence>
<dbReference type="AlphaFoldDB" id="A0A934NIK0"/>
<name>A0A934NIK0_9BACT</name>
<protein>
    <submittedName>
        <fullName evidence="3">Maleylpyruvate isomerase N-terminal domain-containing protein</fullName>
    </submittedName>
</protein>